<dbReference type="AlphaFoldDB" id="A0A2V2N133"/>
<keyword evidence="3" id="KW-1185">Reference proteome</keyword>
<feature type="compositionally biased region" description="Polar residues" evidence="1">
    <location>
        <begin position="51"/>
        <end position="60"/>
    </location>
</feature>
<evidence type="ECO:0000313" key="2">
    <source>
        <dbReference type="EMBL" id="PWR73872.1"/>
    </source>
</evidence>
<organism evidence="2 3">
    <name type="scientific">Methanospirillum lacunae</name>
    <dbReference type="NCBI Taxonomy" id="668570"/>
    <lineage>
        <taxon>Archaea</taxon>
        <taxon>Methanobacteriati</taxon>
        <taxon>Methanobacteriota</taxon>
        <taxon>Stenosarchaea group</taxon>
        <taxon>Methanomicrobia</taxon>
        <taxon>Methanomicrobiales</taxon>
        <taxon>Methanospirillaceae</taxon>
        <taxon>Methanospirillum</taxon>
    </lineage>
</organism>
<evidence type="ECO:0000256" key="1">
    <source>
        <dbReference type="SAM" id="MobiDB-lite"/>
    </source>
</evidence>
<feature type="region of interest" description="Disordered" evidence="1">
    <location>
        <begin position="42"/>
        <end position="68"/>
    </location>
</feature>
<dbReference type="Proteomes" id="UP000245657">
    <property type="component" value="Unassembled WGS sequence"/>
</dbReference>
<protein>
    <submittedName>
        <fullName evidence="2">Uncharacterized protein</fullName>
    </submittedName>
</protein>
<accession>A0A2V2N133</accession>
<dbReference type="EMBL" id="QGMY01000002">
    <property type="protein sequence ID" value="PWR73872.1"/>
    <property type="molecule type" value="Genomic_DNA"/>
</dbReference>
<proteinExistence type="predicted"/>
<reference evidence="2 3" key="1">
    <citation type="submission" date="2018-05" db="EMBL/GenBank/DDBJ databases">
        <title>Draft genome of Methanospirillum lacunae Ki8-1.</title>
        <authorList>
            <person name="Dueholm M.S."/>
            <person name="Nielsen P.H."/>
            <person name="Bakmann L.F."/>
            <person name="Otzen D.E."/>
        </authorList>
    </citation>
    <scope>NUCLEOTIDE SEQUENCE [LARGE SCALE GENOMIC DNA]</scope>
    <source>
        <strain evidence="2 3">Ki8-1</strain>
    </source>
</reference>
<gene>
    <name evidence="2" type="ORF">DK846_01520</name>
</gene>
<comment type="caution">
    <text evidence="2">The sequence shown here is derived from an EMBL/GenBank/DDBJ whole genome shotgun (WGS) entry which is preliminary data.</text>
</comment>
<name>A0A2V2N133_9EURY</name>
<sequence length="68" mass="7390">MTHLLSPLLQDPGTVSKIIRTGIFPVPGNLVLSLDHPEKLSKIYDPPLADSDQNNQSLSLQDHRSGSS</sequence>
<evidence type="ECO:0000313" key="3">
    <source>
        <dbReference type="Proteomes" id="UP000245657"/>
    </source>
</evidence>